<feature type="region of interest" description="Disordered" evidence="1">
    <location>
        <begin position="73"/>
        <end position="196"/>
    </location>
</feature>
<accession>A0A5B8KXG8</accession>
<dbReference type="AlphaFoldDB" id="A0A5B8KXG8"/>
<feature type="compositionally biased region" description="Basic and acidic residues" evidence="1">
    <location>
        <begin position="176"/>
        <end position="191"/>
    </location>
</feature>
<evidence type="ECO:0000256" key="1">
    <source>
        <dbReference type="SAM" id="MobiDB-lite"/>
    </source>
</evidence>
<dbReference type="Proteomes" id="UP000321389">
    <property type="component" value="Chromosome"/>
</dbReference>
<sequence>MNPIEKAIRNALEKGDAADRAFREKVYRSVHAALERTLQANPDATPEMIRQRRQTLKATISSVETEFVPAIAPATPAPSVSPRESAPEARHVTQGSAVAPAVEISGERRIAQGAGQAGMPRAESRPGTPAARSTASGARVEPRLDEAPPAGASRNDPKMEAAAPQPRVDASARPVSDGDRETYAAPEPERRQVRRSGRSRMFAGIFLAATLLAAVGIGVWWVADQGLLKSPEDRDTSVPNPPQTLEDEDFDPADPPGLAGEGTDDRDWIIVFTPTDPTTVSTPAGTSAEIIEAEGDQALRISSQDGEAAVVFDIGEGVLAQIAGKTAVFDIVARAREGEDTQMSVACNLGGLGDCGRNRYNVVRERGDYLFDLELPGNAPGSAGTMAIVSDIDGGGKAVDIFEIRVAVTQ</sequence>
<dbReference type="KEGG" id="niy:FQ775_07660"/>
<evidence type="ECO:0000313" key="3">
    <source>
        <dbReference type="EMBL" id="QDZ00262.1"/>
    </source>
</evidence>
<organism evidence="3 4">
    <name type="scientific">Nitratireductor mangrovi</name>
    <dbReference type="NCBI Taxonomy" id="2599600"/>
    <lineage>
        <taxon>Bacteria</taxon>
        <taxon>Pseudomonadati</taxon>
        <taxon>Pseudomonadota</taxon>
        <taxon>Alphaproteobacteria</taxon>
        <taxon>Hyphomicrobiales</taxon>
        <taxon>Phyllobacteriaceae</taxon>
        <taxon>Nitratireductor</taxon>
    </lineage>
</organism>
<keyword evidence="4" id="KW-1185">Reference proteome</keyword>
<keyword evidence="2" id="KW-0812">Transmembrane</keyword>
<gene>
    <name evidence="3" type="ORF">FQ775_07660</name>
</gene>
<protein>
    <recommendedName>
        <fullName evidence="5">Biotin transporter BioY</fullName>
    </recommendedName>
</protein>
<evidence type="ECO:0008006" key="5">
    <source>
        <dbReference type="Google" id="ProtNLM"/>
    </source>
</evidence>
<evidence type="ECO:0000313" key="4">
    <source>
        <dbReference type="Proteomes" id="UP000321389"/>
    </source>
</evidence>
<keyword evidence="2" id="KW-0472">Membrane</keyword>
<name>A0A5B8KXG8_9HYPH</name>
<dbReference type="OrthoDB" id="7870844at2"/>
<dbReference type="RefSeq" id="WP_146298910.1">
    <property type="nucleotide sequence ID" value="NZ_CP042301.2"/>
</dbReference>
<feature type="transmembrane region" description="Helical" evidence="2">
    <location>
        <begin position="201"/>
        <end position="223"/>
    </location>
</feature>
<keyword evidence="2" id="KW-1133">Transmembrane helix</keyword>
<evidence type="ECO:0000256" key="2">
    <source>
        <dbReference type="SAM" id="Phobius"/>
    </source>
</evidence>
<proteinExistence type="predicted"/>
<feature type="region of interest" description="Disordered" evidence="1">
    <location>
        <begin position="230"/>
        <end position="265"/>
    </location>
</feature>
<reference evidence="3" key="1">
    <citation type="submission" date="2020-04" db="EMBL/GenBank/DDBJ databases">
        <title>Nitratireductor sp. nov. isolated from mangrove soil.</title>
        <authorList>
            <person name="Ye Y."/>
        </authorList>
    </citation>
    <scope>NUCLEOTIDE SEQUENCE</scope>
    <source>
        <strain evidence="3">SY7</strain>
    </source>
</reference>
<dbReference type="EMBL" id="CP042301">
    <property type="protein sequence ID" value="QDZ00262.1"/>
    <property type="molecule type" value="Genomic_DNA"/>
</dbReference>